<evidence type="ECO:0000313" key="2">
    <source>
        <dbReference type="Proteomes" id="UP001465668"/>
    </source>
</evidence>
<proteinExistence type="predicted"/>
<gene>
    <name evidence="1" type="ORF">SCAR479_04827</name>
</gene>
<evidence type="ECO:0000313" key="1">
    <source>
        <dbReference type="EMBL" id="KAK9778425.1"/>
    </source>
</evidence>
<dbReference type="Proteomes" id="UP001465668">
    <property type="component" value="Unassembled WGS sequence"/>
</dbReference>
<organism evidence="1 2">
    <name type="scientific">Seiridium cardinale</name>
    <dbReference type="NCBI Taxonomy" id="138064"/>
    <lineage>
        <taxon>Eukaryota</taxon>
        <taxon>Fungi</taxon>
        <taxon>Dikarya</taxon>
        <taxon>Ascomycota</taxon>
        <taxon>Pezizomycotina</taxon>
        <taxon>Sordariomycetes</taxon>
        <taxon>Xylariomycetidae</taxon>
        <taxon>Amphisphaeriales</taxon>
        <taxon>Sporocadaceae</taxon>
        <taxon>Seiridium</taxon>
    </lineage>
</organism>
<reference evidence="1 2" key="1">
    <citation type="submission" date="2024-02" db="EMBL/GenBank/DDBJ databases">
        <title>First draft genome assembly of two strains of Seiridium cardinale.</title>
        <authorList>
            <person name="Emiliani G."/>
            <person name="Scali E."/>
        </authorList>
    </citation>
    <scope>NUCLEOTIDE SEQUENCE [LARGE SCALE GENOMIC DNA]</scope>
    <source>
        <strain evidence="1 2">BM-138-000479</strain>
    </source>
</reference>
<protein>
    <submittedName>
        <fullName evidence="1">Uncharacterized protein</fullName>
    </submittedName>
</protein>
<dbReference type="EMBL" id="JARVKM010000016">
    <property type="protein sequence ID" value="KAK9778425.1"/>
    <property type="molecule type" value="Genomic_DNA"/>
</dbReference>
<sequence length="140" mass="16014">MSIPPFGGTGLAVLLTYKIPGDSDSFCSFSSIQVDWEDPHPGYCGLLVAPDFDVVDLFLTRMIKDYEAFYPEWLMTAFPPQFLKHRVERTIKDLAKLVIRVRDIEETLIFKSLGIRSTVIEQYIAEIQYGSDQYRKQVGV</sequence>
<name>A0ABR2XX89_9PEZI</name>
<comment type="caution">
    <text evidence="1">The sequence shown here is derived from an EMBL/GenBank/DDBJ whole genome shotgun (WGS) entry which is preliminary data.</text>
</comment>
<keyword evidence="2" id="KW-1185">Reference proteome</keyword>
<accession>A0ABR2XX89</accession>